<sequence>MMSKKAIYVEALIVDEIKNYAQHVETLGHPSLITNFSIELALMSLKHQLRRKIC</sequence>
<name>A0A151QRW6_CAJCA</name>
<protein>
    <submittedName>
        <fullName evidence="1">Uncharacterized protein</fullName>
    </submittedName>
</protein>
<keyword evidence="2" id="KW-1185">Reference proteome</keyword>
<proteinExistence type="predicted"/>
<gene>
    <name evidence="1" type="ORF">KK1_046128</name>
</gene>
<dbReference type="EMBL" id="KQ485006">
    <property type="protein sequence ID" value="KYP33061.1"/>
    <property type="molecule type" value="Genomic_DNA"/>
</dbReference>
<organism evidence="1 2">
    <name type="scientific">Cajanus cajan</name>
    <name type="common">Pigeon pea</name>
    <name type="synonym">Cajanus indicus</name>
    <dbReference type="NCBI Taxonomy" id="3821"/>
    <lineage>
        <taxon>Eukaryota</taxon>
        <taxon>Viridiplantae</taxon>
        <taxon>Streptophyta</taxon>
        <taxon>Embryophyta</taxon>
        <taxon>Tracheophyta</taxon>
        <taxon>Spermatophyta</taxon>
        <taxon>Magnoliopsida</taxon>
        <taxon>eudicotyledons</taxon>
        <taxon>Gunneridae</taxon>
        <taxon>Pentapetalae</taxon>
        <taxon>rosids</taxon>
        <taxon>fabids</taxon>
        <taxon>Fabales</taxon>
        <taxon>Fabaceae</taxon>
        <taxon>Papilionoideae</taxon>
        <taxon>50 kb inversion clade</taxon>
        <taxon>NPAAA clade</taxon>
        <taxon>indigoferoid/millettioid clade</taxon>
        <taxon>Phaseoleae</taxon>
        <taxon>Cajanus</taxon>
    </lineage>
</organism>
<evidence type="ECO:0000313" key="1">
    <source>
        <dbReference type="EMBL" id="KYP33061.1"/>
    </source>
</evidence>
<reference evidence="1" key="1">
    <citation type="journal article" date="2012" name="Nat. Biotechnol.">
        <title>Draft genome sequence of pigeonpea (Cajanus cajan), an orphan legume crop of resource-poor farmers.</title>
        <authorList>
            <person name="Varshney R.K."/>
            <person name="Chen W."/>
            <person name="Li Y."/>
            <person name="Bharti A.K."/>
            <person name="Saxena R.K."/>
            <person name="Schlueter J.A."/>
            <person name="Donoghue M.T."/>
            <person name="Azam S."/>
            <person name="Fan G."/>
            <person name="Whaley A.M."/>
            <person name="Farmer A.D."/>
            <person name="Sheridan J."/>
            <person name="Iwata A."/>
            <person name="Tuteja R."/>
            <person name="Penmetsa R.V."/>
            <person name="Wu W."/>
            <person name="Upadhyaya H.D."/>
            <person name="Yang S.P."/>
            <person name="Shah T."/>
            <person name="Saxena K.B."/>
            <person name="Michael T."/>
            <person name="McCombie W.R."/>
            <person name="Yang B."/>
            <person name="Zhang G."/>
            <person name="Yang H."/>
            <person name="Wang J."/>
            <person name="Spillane C."/>
            <person name="Cook D.R."/>
            <person name="May G.D."/>
            <person name="Xu X."/>
            <person name="Jackson S.A."/>
        </authorList>
    </citation>
    <scope>NUCLEOTIDE SEQUENCE [LARGE SCALE GENOMIC DNA]</scope>
</reference>
<dbReference type="Gramene" id="C.cajan_48271.t">
    <property type="protein sequence ID" value="C.cajan_48271.t.cds1"/>
    <property type="gene ID" value="C.cajan_48271"/>
</dbReference>
<accession>A0A151QRW6</accession>
<dbReference type="AlphaFoldDB" id="A0A151QRW6"/>
<dbReference type="Proteomes" id="UP000075243">
    <property type="component" value="Unassembled WGS sequence"/>
</dbReference>
<evidence type="ECO:0000313" key="2">
    <source>
        <dbReference type="Proteomes" id="UP000075243"/>
    </source>
</evidence>